<sequence length="127" mass="14451">MAQIILTFGLGKEKIKVVRSIAQKNRIQIKEISRKDYNQKLGALAGIQGFAKEKVIYNGPDFPLEMIVFSGIDSAQIDSFLADYKQTGAQTVPLKAIITPQNIFWTVEALFKELWKEHLSFFLNKFL</sequence>
<evidence type="ECO:0008006" key="3">
    <source>
        <dbReference type="Google" id="ProtNLM"/>
    </source>
</evidence>
<gene>
    <name evidence="1" type="ORF">ROSSTS7063_02019</name>
</gene>
<evidence type="ECO:0000313" key="1">
    <source>
        <dbReference type="EMBL" id="VUX10900.1"/>
    </source>
</evidence>
<accession>A0A564TUJ0</accession>
<protein>
    <recommendedName>
        <fullName evidence="3">DUF3783 domain-containing protein</fullName>
    </recommendedName>
</protein>
<dbReference type="Pfam" id="PF12646">
    <property type="entry name" value="DUF3783"/>
    <property type="match status" value="1"/>
</dbReference>
<dbReference type="AlphaFoldDB" id="A0A564TUJ0"/>
<dbReference type="InterPro" id="IPR016621">
    <property type="entry name" value="UCP014543"/>
</dbReference>
<keyword evidence="2" id="KW-1185">Reference proteome</keyword>
<dbReference type="Proteomes" id="UP000409147">
    <property type="component" value="Unassembled WGS sequence"/>
</dbReference>
<name>A0A564TUJ0_9FIRM</name>
<reference evidence="1 2" key="1">
    <citation type="submission" date="2019-07" db="EMBL/GenBank/DDBJ databases">
        <authorList>
            <person name="Hibberd C M."/>
            <person name="Gehrig L. J."/>
            <person name="Chang H.-W."/>
            <person name="Venkatesh S."/>
        </authorList>
    </citation>
    <scope>NUCLEOTIDE SEQUENCE [LARGE SCALE GENOMIC DNA]</scope>
    <source>
        <strain evidence="1">Ruminococcus_obeum_SSTS_Bg7063</strain>
    </source>
</reference>
<dbReference type="RefSeq" id="WP_144369162.1">
    <property type="nucleotide sequence ID" value="NZ_CABHNB010000030.1"/>
</dbReference>
<proteinExistence type="predicted"/>
<evidence type="ECO:0000313" key="2">
    <source>
        <dbReference type="Proteomes" id="UP000409147"/>
    </source>
</evidence>
<organism evidence="1 2">
    <name type="scientific">Blautia obeum</name>
    <dbReference type="NCBI Taxonomy" id="40520"/>
    <lineage>
        <taxon>Bacteria</taxon>
        <taxon>Bacillati</taxon>
        <taxon>Bacillota</taxon>
        <taxon>Clostridia</taxon>
        <taxon>Lachnospirales</taxon>
        <taxon>Lachnospiraceae</taxon>
        <taxon>Blautia</taxon>
    </lineage>
</organism>
<dbReference type="EMBL" id="CABHNB010000030">
    <property type="protein sequence ID" value="VUX10900.1"/>
    <property type="molecule type" value="Genomic_DNA"/>
</dbReference>